<proteinExistence type="predicted"/>
<protein>
    <submittedName>
        <fullName evidence="1">Uncharacterized protein</fullName>
    </submittedName>
</protein>
<dbReference type="EMBL" id="PNYA01000008">
    <property type="protein sequence ID" value="PMS20406.1"/>
    <property type="molecule type" value="Genomic_DNA"/>
</dbReference>
<evidence type="ECO:0000313" key="1">
    <source>
        <dbReference type="EMBL" id="PMS20406.1"/>
    </source>
</evidence>
<evidence type="ECO:0000313" key="2">
    <source>
        <dbReference type="Proteomes" id="UP000235616"/>
    </source>
</evidence>
<comment type="caution">
    <text evidence="1">The sequence shown here is derived from an EMBL/GenBank/DDBJ whole genome shotgun (WGS) entry which is preliminary data.</text>
</comment>
<gene>
    <name evidence="1" type="ORF">C0Z18_10735</name>
</gene>
<name>A0A2N7VTC4_9BURK</name>
<dbReference type="AlphaFoldDB" id="A0A2N7VTC4"/>
<sequence length="610" mass="66106">MSDPITSRVVQAHYDARGFVTVQWTTPDEDRATGFVVSLQGVRVGEKSIDSFFVEDGMSRCAAFPYTLSAGFVYSVAVTPFRGDVMLPGSPWFPLPPAGAPSTQRLTFVERLPFTPLLLNVGYNPVKVRLVSPDGTPMRNQPIRWSVPAEYPSVQLESNLVTHTDSNGVAVKRIRVGASPALPDLLTVSVCWDPADGDVPRVVRRHATTLFGCVRPRVFSSFVEKFAHPLLQTSELTADQLIVATTTILDEQSRPIRGLRFAWRTEPNAATLARELTPLGTLEPLDWVSAPPYEAGFRATTNDRGQATILFGNAKPTIMTFAPALNSTEFQNQVVFTAVDLGLGDDGTLGLPLEGNVLDLDKYPDTVPVTLPVGARSMRRAAIWLNEDIATIVYRQSSASQDDSIEIPSWRFVSGDQINAAGFTRGDSYGNGEDSRLVYFGVEGTARTPAPTPGGTLAPPALVQAGVRVIDDSTISGGLQVRVPAYQGIELGQRVTLSVFVSGYYQGTGFPKVDFPVLKHDVGSDDLKDGFVLVLNEDDLTGFGLGTTGRPGEFIAQYAVSRSKNAAAPAYYSRPFSIPIVTTVPNRPSDWVALRFDPPRAERGIDPVDK</sequence>
<accession>A0A2N7VTC4</accession>
<dbReference type="RefSeq" id="WP_102645387.1">
    <property type="nucleotide sequence ID" value="NZ_PNYA01000008.1"/>
</dbReference>
<reference evidence="1 2" key="1">
    <citation type="submission" date="2018-01" db="EMBL/GenBank/DDBJ databases">
        <title>Whole genome analyses suggest that Burkholderia sensu lato contains two further novel genera in the rhizoxinica-symbiotica group Mycetohabitans gen. nov., and Trinickia gen. nov.: implications for the evolution of diazotrophy and nodulation in the Burkholderiaceae.</title>
        <authorList>
            <person name="Estrada-de los Santos P."/>
            <person name="Palmer M."/>
            <person name="Chavez-Ramirez B."/>
            <person name="Beukes C."/>
            <person name="Steenkamp E.T."/>
            <person name="Hirsch A.M."/>
            <person name="Manyaka P."/>
            <person name="Maluk M."/>
            <person name="Lafos M."/>
            <person name="Crook M."/>
            <person name="Gross E."/>
            <person name="Simon M.F."/>
            <person name="Bueno dos Reis Junior F."/>
            <person name="Poole P.S."/>
            <person name="Venter S.N."/>
            <person name="James E.K."/>
        </authorList>
    </citation>
    <scope>NUCLEOTIDE SEQUENCE [LARGE SCALE GENOMIC DNA]</scope>
    <source>
        <strain evidence="1 2">GIMN1.004</strain>
    </source>
</reference>
<dbReference type="Proteomes" id="UP000235616">
    <property type="component" value="Unassembled WGS sequence"/>
</dbReference>
<keyword evidence="2" id="KW-1185">Reference proteome</keyword>
<dbReference type="OrthoDB" id="9122406at2"/>
<organism evidence="1 2">
    <name type="scientific">Trinickia dabaoshanensis</name>
    <dbReference type="NCBI Taxonomy" id="564714"/>
    <lineage>
        <taxon>Bacteria</taxon>
        <taxon>Pseudomonadati</taxon>
        <taxon>Pseudomonadota</taxon>
        <taxon>Betaproteobacteria</taxon>
        <taxon>Burkholderiales</taxon>
        <taxon>Burkholderiaceae</taxon>
        <taxon>Trinickia</taxon>
    </lineage>
</organism>